<dbReference type="EMBL" id="BKAD01000008">
    <property type="protein sequence ID" value="GEP29701.1"/>
    <property type="molecule type" value="Genomic_DNA"/>
</dbReference>
<dbReference type="Proteomes" id="UP000321337">
    <property type="component" value="Unassembled WGS sequence"/>
</dbReference>
<dbReference type="InterPro" id="IPR029063">
    <property type="entry name" value="SAM-dependent_MTases_sf"/>
</dbReference>
<comment type="caution">
    <text evidence="2">The sequence shown here is derived from an EMBL/GenBank/DDBJ whole genome shotgun (WGS) entry which is preliminary data.</text>
</comment>
<dbReference type="CDD" id="cd02440">
    <property type="entry name" value="AdoMet_MTases"/>
    <property type="match status" value="1"/>
</dbReference>
<dbReference type="RefSeq" id="WP_198415402.1">
    <property type="nucleotide sequence ID" value="NZ_AP021884.1"/>
</dbReference>
<evidence type="ECO:0000313" key="3">
    <source>
        <dbReference type="Proteomes" id="UP000321337"/>
    </source>
</evidence>
<accession>A0A512L6B1</accession>
<name>A0A512L6B1_9PROT</name>
<keyword evidence="3" id="KW-1185">Reference proteome</keyword>
<organism evidence="2 3">
    <name type="scientific">Sulfuriferula plumbiphila</name>
    <dbReference type="NCBI Taxonomy" id="171865"/>
    <lineage>
        <taxon>Bacteria</taxon>
        <taxon>Pseudomonadati</taxon>
        <taxon>Pseudomonadota</taxon>
        <taxon>Betaproteobacteria</taxon>
        <taxon>Nitrosomonadales</taxon>
        <taxon>Sulfuricellaceae</taxon>
        <taxon>Sulfuriferula</taxon>
    </lineage>
</organism>
<dbReference type="Gene3D" id="3.40.50.150">
    <property type="entry name" value="Vaccinia Virus protein VP39"/>
    <property type="match status" value="1"/>
</dbReference>
<dbReference type="InterPro" id="IPR050508">
    <property type="entry name" value="Methyltransf_Superfamily"/>
</dbReference>
<evidence type="ECO:0000313" key="2">
    <source>
        <dbReference type="EMBL" id="GEP29701.1"/>
    </source>
</evidence>
<reference evidence="2 3" key="1">
    <citation type="submission" date="2019-07" db="EMBL/GenBank/DDBJ databases">
        <title>Whole genome shotgun sequence of Thiobacillus plumbophilus NBRC 107929.</title>
        <authorList>
            <person name="Hosoyama A."/>
            <person name="Uohara A."/>
            <person name="Ohji S."/>
            <person name="Ichikawa N."/>
        </authorList>
    </citation>
    <scope>NUCLEOTIDE SEQUENCE [LARGE SCALE GENOMIC DNA]</scope>
    <source>
        <strain evidence="2 3">NBRC 107929</strain>
    </source>
</reference>
<protein>
    <submittedName>
        <fullName evidence="2">Ubiquinone/menaquinone biosynthesis methyltransferase</fullName>
    </submittedName>
</protein>
<keyword evidence="2" id="KW-0830">Ubiquinone</keyword>
<dbReference type="PANTHER" id="PTHR42912">
    <property type="entry name" value="METHYLTRANSFERASE"/>
    <property type="match status" value="1"/>
</dbReference>
<dbReference type="SUPFAM" id="SSF53335">
    <property type="entry name" value="S-adenosyl-L-methionine-dependent methyltransferases"/>
    <property type="match status" value="1"/>
</dbReference>
<dbReference type="PANTHER" id="PTHR42912:SF93">
    <property type="entry name" value="N6-ADENOSINE-METHYLTRANSFERASE TMT1A"/>
    <property type="match status" value="1"/>
</dbReference>
<dbReference type="GO" id="GO:0008757">
    <property type="term" value="F:S-adenosylmethionine-dependent methyltransferase activity"/>
    <property type="evidence" value="ECO:0007669"/>
    <property type="project" value="InterPro"/>
</dbReference>
<dbReference type="GO" id="GO:0032259">
    <property type="term" value="P:methylation"/>
    <property type="evidence" value="ECO:0007669"/>
    <property type="project" value="UniProtKB-KW"/>
</dbReference>
<proteinExistence type="predicted"/>
<dbReference type="InterPro" id="IPR013216">
    <property type="entry name" value="Methyltransf_11"/>
</dbReference>
<sequence>MSTTLAQKILPEMRISDPSADRVCDEYVIVKSLLPLSGARVLELGCGKAEKTRAIAQGGLVASITALEVDEIQHAKNLQIGDLPNVSFCLGGAEAIPAADASFDIVLMFKSLHHVPMDKMDLALAEIRRVLKPGGLAYLSEPVYAGEFNDILRLFHDEKSVREAAFAAIQRAVHDGTLALVSQTFFNTPAHFDDFEQFEEQVLKVTHTHHQLSPEVYEAVRAAFMRHMAAQGVDFQHPIRVDLLRKTPL</sequence>
<keyword evidence="2" id="KW-0489">Methyltransferase</keyword>
<dbReference type="AlphaFoldDB" id="A0A512L6B1"/>
<evidence type="ECO:0000259" key="1">
    <source>
        <dbReference type="Pfam" id="PF08241"/>
    </source>
</evidence>
<dbReference type="Pfam" id="PF08241">
    <property type="entry name" value="Methyltransf_11"/>
    <property type="match status" value="1"/>
</dbReference>
<gene>
    <name evidence="2" type="ORF">TPL01_08390</name>
</gene>
<keyword evidence="2" id="KW-0808">Transferase</keyword>
<feature type="domain" description="Methyltransferase type 11" evidence="1">
    <location>
        <begin position="42"/>
        <end position="138"/>
    </location>
</feature>